<dbReference type="RefSeq" id="WP_193439833.1">
    <property type="nucleotide sequence ID" value="NZ_CP063145.1"/>
</dbReference>
<sequence length="348" mass="40935">MNDIFYWFEWFYNENNHLGNFIGFNKYPFQNLNNLGVRDGVTFSICKYICILFIRQFSIAKTLYYNNATDQPQLPNDLLKLYDWEKCIGYFKFCLNEVLKEKNTLIQLDLYDTYTNKFEEIDKFISGLEANINSNIKSKKTTADLSQVKIKEFKNSSKEILEQGFEQFEKISNKDDFPETEKDIKSYLRGSTTLLRKSAFTDGDISHMNYDSILASSLVSYHLNKYIPNSFLMARTEQYLISNNSLLDALDKILSNKNNIKIIAFNLEYESKGILQNSDHKDNIIYLPSTDLRNVLYIIKEEDLPKFKFTEPQDNEIKELKLEKISSEYKIYFSVRDINKSESENLKL</sequence>
<evidence type="ECO:0000313" key="1">
    <source>
        <dbReference type="EMBL" id="QOR73724.1"/>
    </source>
</evidence>
<reference evidence="1 2" key="1">
    <citation type="submission" date="2020-10" db="EMBL/GenBank/DDBJ databases">
        <title>Complete genome of Cruoricapor ignavus strain M1214 isolated from the blood culture of a febrile patient.</title>
        <authorList>
            <person name="Guglielmino C.J.D."/>
        </authorList>
    </citation>
    <scope>NUCLEOTIDE SEQUENCE [LARGE SCALE GENOMIC DNA]</scope>
    <source>
        <strain evidence="1 2">M1214</strain>
    </source>
</reference>
<name>A0A7M1T3K3_9FLAO</name>
<dbReference type="KEGG" id="civ:IMZ16_09460"/>
<accession>A0A7M1T3K3</accession>
<proteinExistence type="predicted"/>
<organism evidence="1 2">
    <name type="scientific">Cruoricaptor ignavus</name>
    <dbReference type="NCBI Taxonomy" id="1118202"/>
    <lineage>
        <taxon>Bacteria</taxon>
        <taxon>Pseudomonadati</taxon>
        <taxon>Bacteroidota</taxon>
        <taxon>Flavobacteriia</taxon>
        <taxon>Flavobacteriales</taxon>
        <taxon>Weeksellaceae</taxon>
        <taxon>Cruoricaptor</taxon>
    </lineage>
</organism>
<protein>
    <submittedName>
        <fullName evidence="1">Uncharacterized protein</fullName>
    </submittedName>
</protein>
<dbReference type="AlphaFoldDB" id="A0A7M1T3K3"/>
<dbReference type="Proteomes" id="UP000593605">
    <property type="component" value="Chromosome"/>
</dbReference>
<evidence type="ECO:0000313" key="2">
    <source>
        <dbReference type="Proteomes" id="UP000593605"/>
    </source>
</evidence>
<dbReference type="EMBL" id="CP063145">
    <property type="protein sequence ID" value="QOR73724.1"/>
    <property type="molecule type" value="Genomic_DNA"/>
</dbReference>
<gene>
    <name evidence="1" type="ORF">IMZ16_09460</name>
</gene>